<dbReference type="InterPro" id="IPR006121">
    <property type="entry name" value="HMA_dom"/>
</dbReference>
<dbReference type="SUPFAM" id="SSF55008">
    <property type="entry name" value="HMA, heavy metal-associated domain"/>
    <property type="match status" value="1"/>
</dbReference>
<sequence length="66" mass="6733">MEHVINVNGMACEGCVKSVTEALEKVAGVESVNVSLEDKKAVVQAADSVTVEALEAAVKGAGFEVA</sequence>
<comment type="caution">
    <text evidence="3">The sequence shown here is derived from an EMBL/GenBank/DDBJ whole genome shotgun (WGS) entry which is preliminary data.</text>
</comment>
<dbReference type="InterPro" id="IPR017969">
    <property type="entry name" value="Heavy-metal-associated_CS"/>
</dbReference>
<gene>
    <name evidence="3" type="ORF">Q3982_06815</name>
</gene>
<dbReference type="FunFam" id="3.30.70.100:FF:000001">
    <property type="entry name" value="ATPase copper transporting beta"/>
    <property type="match status" value="1"/>
</dbReference>
<dbReference type="InterPro" id="IPR036163">
    <property type="entry name" value="HMA_dom_sf"/>
</dbReference>
<reference evidence="3" key="1">
    <citation type="submission" date="2023-07" db="EMBL/GenBank/DDBJ databases">
        <title>Between Cages and Wild: Unraveling the Impact of Captivity on Animal Microbiomes and Antimicrobial Resistance.</title>
        <authorList>
            <person name="Schmartz G.P."/>
            <person name="Rehner J."/>
            <person name="Schuff M.J."/>
            <person name="Becker S.L."/>
            <person name="Kravczyk M."/>
            <person name="Gurevich A."/>
            <person name="Francke R."/>
            <person name="Mueller R."/>
            <person name="Keller V."/>
            <person name="Keller A."/>
        </authorList>
    </citation>
    <scope>NUCLEOTIDE SEQUENCE</scope>
    <source>
        <strain evidence="3">S12M_St_49</strain>
    </source>
</reference>
<accession>A0AA43U6J0</accession>
<dbReference type="AlphaFoldDB" id="A0AA43U6J0"/>
<feature type="domain" description="HMA" evidence="2">
    <location>
        <begin position="1"/>
        <end position="66"/>
    </location>
</feature>
<proteinExistence type="predicted"/>
<dbReference type="Pfam" id="PF00403">
    <property type="entry name" value="HMA"/>
    <property type="match status" value="1"/>
</dbReference>
<dbReference type="Proteomes" id="UP001168575">
    <property type="component" value="Unassembled WGS sequence"/>
</dbReference>
<keyword evidence="4" id="KW-1185">Reference proteome</keyword>
<evidence type="ECO:0000313" key="3">
    <source>
        <dbReference type="EMBL" id="MDO4842368.1"/>
    </source>
</evidence>
<name>A0AA43U6J0_9ACTN</name>
<organism evidence="3 4">
    <name type="scientific">Phoenicibacter congonensis</name>
    <dbReference type="NCBI Taxonomy" id="1944646"/>
    <lineage>
        <taxon>Bacteria</taxon>
        <taxon>Bacillati</taxon>
        <taxon>Actinomycetota</taxon>
        <taxon>Coriobacteriia</taxon>
        <taxon>Eggerthellales</taxon>
        <taxon>Eggerthellaceae</taxon>
        <taxon>Phoenicibacter</taxon>
    </lineage>
</organism>
<dbReference type="Gene3D" id="3.30.70.100">
    <property type="match status" value="1"/>
</dbReference>
<evidence type="ECO:0000256" key="1">
    <source>
        <dbReference type="ARBA" id="ARBA00022723"/>
    </source>
</evidence>
<keyword evidence="1" id="KW-0479">Metal-binding</keyword>
<evidence type="ECO:0000259" key="2">
    <source>
        <dbReference type="PROSITE" id="PS50846"/>
    </source>
</evidence>
<dbReference type="EMBL" id="JAUMVS010000150">
    <property type="protein sequence ID" value="MDO4842368.1"/>
    <property type="molecule type" value="Genomic_DNA"/>
</dbReference>
<dbReference type="GO" id="GO:0046872">
    <property type="term" value="F:metal ion binding"/>
    <property type="evidence" value="ECO:0007669"/>
    <property type="project" value="UniProtKB-KW"/>
</dbReference>
<dbReference type="PROSITE" id="PS50846">
    <property type="entry name" value="HMA_2"/>
    <property type="match status" value="1"/>
</dbReference>
<dbReference type="CDD" id="cd00371">
    <property type="entry name" value="HMA"/>
    <property type="match status" value="1"/>
</dbReference>
<protein>
    <submittedName>
        <fullName evidence="3">Heavy metal-associated domain-containing protein</fullName>
    </submittedName>
</protein>
<evidence type="ECO:0000313" key="4">
    <source>
        <dbReference type="Proteomes" id="UP001168575"/>
    </source>
</evidence>
<dbReference type="PROSITE" id="PS01047">
    <property type="entry name" value="HMA_1"/>
    <property type="match status" value="1"/>
</dbReference>